<protein>
    <recommendedName>
        <fullName evidence="2">Secretion system C-terminal sorting domain-containing protein</fullName>
    </recommendedName>
</protein>
<accession>X1G1K3</accession>
<dbReference type="SUPFAM" id="SSF50939">
    <property type="entry name" value="Sialidases"/>
    <property type="match status" value="1"/>
</dbReference>
<sequence length="370" mass="42040">SEFISDAEACIFWRKKTEENWSPTDTLSKDTEGVAGIVQAVADTLGRVHVVWDQYVSSRYYTNVFYRYYDGEQWVSPVKLNTLPGAMNPDIAIDSKQQLHIVWQQAQIDSSTGKNIKLKDIFYRKFDGVNWSEIQNISNLPLSGSCDPKIAVDGRGYIYVVWDETGIKGLLGPDYSCWFSFSDGDDWSHPKIFEGTTNRYSNVAVNNEGNGCICWSWGIIKSKFFYNSRFTEEDTIDNKSGIIWQLEIDNNDTVYAVFGRRESQLHNDTEVYYSKCALPDFPELSDTQFAYLTFIGKANIPYTLSEGGNVTFDLHDSLGRLIKRVDLGYKPAGSYIKPVSLVSFQGASGVYFYRIYTPVFETKGKLVLPK</sequence>
<feature type="non-terminal residue" evidence="1">
    <location>
        <position position="1"/>
    </location>
</feature>
<dbReference type="AlphaFoldDB" id="X1G1K3"/>
<organism evidence="1">
    <name type="scientific">marine sediment metagenome</name>
    <dbReference type="NCBI Taxonomy" id="412755"/>
    <lineage>
        <taxon>unclassified sequences</taxon>
        <taxon>metagenomes</taxon>
        <taxon>ecological metagenomes</taxon>
    </lineage>
</organism>
<proteinExistence type="predicted"/>
<name>X1G1K3_9ZZZZ</name>
<reference evidence="1" key="1">
    <citation type="journal article" date="2014" name="Front. Microbiol.">
        <title>High frequency of phylogenetically diverse reductive dehalogenase-homologous genes in deep subseafloor sedimentary metagenomes.</title>
        <authorList>
            <person name="Kawai M."/>
            <person name="Futagami T."/>
            <person name="Toyoda A."/>
            <person name="Takaki Y."/>
            <person name="Nishi S."/>
            <person name="Hori S."/>
            <person name="Arai W."/>
            <person name="Tsubouchi T."/>
            <person name="Morono Y."/>
            <person name="Uchiyama I."/>
            <person name="Ito T."/>
            <person name="Fujiyama A."/>
            <person name="Inagaki F."/>
            <person name="Takami H."/>
        </authorList>
    </citation>
    <scope>NUCLEOTIDE SEQUENCE</scope>
    <source>
        <strain evidence="1">Expedition CK06-06</strain>
    </source>
</reference>
<dbReference type="InterPro" id="IPR036278">
    <property type="entry name" value="Sialidase_sf"/>
</dbReference>
<gene>
    <name evidence="1" type="ORF">S03H2_16159</name>
</gene>
<evidence type="ECO:0000313" key="1">
    <source>
        <dbReference type="EMBL" id="GAH38680.1"/>
    </source>
</evidence>
<evidence type="ECO:0008006" key="2">
    <source>
        <dbReference type="Google" id="ProtNLM"/>
    </source>
</evidence>
<dbReference type="EMBL" id="BARU01008244">
    <property type="protein sequence ID" value="GAH38680.1"/>
    <property type="molecule type" value="Genomic_DNA"/>
</dbReference>
<comment type="caution">
    <text evidence="1">The sequence shown here is derived from an EMBL/GenBank/DDBJ whole genome shotgun (WGS) entry which is preliminary data.</text>
</comment>